<evidence type="ECO:0000256" key="13">
    <source>
        <dbReference type="SAM" id="SignalP"/>
    </source>
</evidence>
<dbReference type="PROSITE" id="PS51450">
    <property type="entry name" value="LRR"/>
    <property type="match status" value="1"/>
</dbReference>
<dbReference type="InterPro" id="IPR001611">
    <property type="entry name" value="Leu-rich_rpt"/>
</dbReference>
<sequence length="764" mass="84245">MTIKQQWRCLAAAMLTAMLFALAETDTDPLEVSALQDVYKSLNNPPQLRGWKLEGGDPCGEVWMGVFCSGSSIVDLELRGLKLLGSLGNQLQHLHNLKNLDVSFNNLQGEIPFGLPPNTTHINLAYNNLTQGLPFSLPLMTSLVYLNLSHNSLTGALGNVFSGLQIKEMDLSFNNLTGDLPSSFGSLMNLTSLYLQNNRFTGSIIYLSDLPLTDLNIEDNQFSGIIPSHFQSIPHLWIWGNKFHVEPNYKPWKFPLDVIPMIQNATGYPTTESSAIMNFPRPQKVIKKKKKGIGAGSMVLLVGGVALLGTFFALFAVGMNHRRAQNLAASHRSNNSTTYTLPVSTGREFSAAPEDNPQMKRIRPPPVPQLRRVPPPPVRIDKPAGRKSFSASCQYPAYAKLFSAAELQLATDGFSEENLLGEGPIGSVYRAKLPDGQVYIFSSLSSSKVLNEKFSLYVSHPLMFQFAAVRNIPMSSLSLHEEEKFTEVLQTASKLRHPNIVTLLGFCIDNGQHLLVYEYVGHLSLYNAMHDKVYKPLSWGLRLRIAIGVARALDYLHSSFSLPIAHSDLKATNILLDEELTPRIADCGLASLRPLTSNSVKLRASEIAIQNTGYIAPEHGQPGSSGTKSDTFALGVLLLELLTGRKAFDSSRPEGEQLLVKWASTRLHDRRSLEQMIDQGIVGTFSSRVASHYADIISLCTQQAEKEFRPPVSEIVEALTSLIQKQNKESSSVADKTEIDPFSKSFCSTRTRFLSSPTSSHISN</sequence>
<dbReference type="Gene3D" id="3.30.200.20">
    <property type="entry name" value="Phosphorylase Kinase, domain 1"/>
    <property type="match status" value="1"/>
</dbReference>
<keyword evidence="5 13" id="KW-0732">Signal</keyword>
<dbReference type="SUPFAM" id="SSF52058">
    <property type="entry name" value="L domain-like"/>
    <property type="match status" value="1"/>
</dbReference>
<organism evidence="15">
    <name type="scientific">Brassica campestris</name>
    <name type="common">Field mustard</name>
    <dbReference type="NCBI Taxonomy" id="3711"/>
    <lineage>
        <taxon>Eukaryota</taxon>
        <taxon>Viridiplantae</taxon>
        <taxon>Streptophyta</taxon>
        <taxon>Embryophyta</taxon>
        <taxon>Tracheophyta</taxon>
        <taxon>Spermatophyta</taxon>
        <taxon>Magnoliopsida</taxon>
        <taxon>eudicotyledons</taxon>
        <taxon>Gunneridae</taxon>
        <taxon>Pentapetalae</taxon>
        <taxon>rosids</taxon>
        <taxon>malvids</taxon>
        <taxon>Brassicales</taxon>
        <taxon>Brassicaceae</taxon>
        <taxon>Brassiceae</taxon>
        <taxon>Brassica</taxon>
    </lineage>
</organism>
<keyword evidence="7 12" id="KW-1133">Transmembrane helix</keyword>
<dbReference type="InterPro" id="IPR032675">
    <property type="entry name" value="LRR_dom_sf"/>
</dbReference>
<name>A0A3P6DBR7_BRACM</name>
<gene>
    <name evidence="15" type="ORF">BRAA10T44998Z</name>
</gene>
<keyword evidence="10" id="KW-0325">Glycoprotein</keyword>
<dbReference type="GO" id="GO:0005524">
    <property type="term" value="F:ATP binding"/>
    <property type="evidence" value="ECO:0007669"/>
    <property type="project" value="InterPro"/>
</dbReference>
<evidence type="ECO:0000313" key="15">
    <source>
        <dbReference type="EMBL" id="VDD20661.1"/>
    </source>
</evidence>
<dbReference type="InterPro" id="IPR008271">
    <property type="entry name" value="Ser/Thr_kinase_AS"/>
</dbReference>
<dbReference type="Pfam" id="PF08263">
    <property type="entry name" value="LRRNT_2"/>
    <property type="match status" value="1"/>
</dbReference>
<dbReference type="GO" id="GO:0016020">
    <property type="term" value="C:membrane"/>
    <property type="evidence" value="ECO:0007669"/>
    <property type="project" value="UniProtKB-SubCell"/>
</dbReference>
<dbReference type="PANTHER" id="PTHR48007:SF56">
    <property type="entry name" value="LOW QUALITY PROTEIN: PROTEIN STRUBBELIG-RECEPTOR FAMILY 2"/>
    <property type="match status" value="1"/>
</dbReference>
<accession>A0A3P6DBR7</accession>
<protein>
    <recommendedName>
        <fullName evidence="14">Protein kinase domain-containing protein</fullName>
    </recommendedName>
</protein>
<evidence type="ECO:0000256" key="4">
    <source>
        <dbReference type="ARBA" id="ARBA00022692"/>
    </source>
</evidence>
<dbReference type="Pfam" id="PF07714">
    <property type="entry name" value="PK_Tyr_Ser-Thr"/>
    <property type="match status" value="1"/>
</dbReference>
<dbReference type="InterPro" id="IPR013210">
    <property type="entry name" value="LRR_N_plant-typ"/>
</dbReference>
<evidence type="ECO:0000256" key="6">
    <source>
        <dbReference type="ARBA" id="ARBA00022737"/>
    </source>
</evidence>
<dbReference type="FunFam" id="3.80.10.10:FF:000062">
    <property type="entry name" value="protein STRUBBELIG-RECEPTOR FAMILY 3"/>
    <property type="match status" value="1"/>
</dbReference>
<evidence type="ECO:0000256" key="1">
    <source>
        <dbReference type="ARBA" id="ARBA00004167"/>
    </source>
</evidence>
<keyword evidence="4 12" id="KW-0812">Transmembrane</keyword>
<feature type="chain" id="PRO_5018040857" description="Protein kinase domain-containing protein" evidence="13">
    <location>
        <begin position="26"/>
        <end position="764"/>
    </location>
</feature>
<dbReference type="Gene3D" id="1.10.510.10">
    <property type="entry name" value="Transferase(Phosphotransferase) domain 1"/>
    <property type="match status" value="1"/>
</dbReference>
<dbReference type="Gene3D" id="3.80.10.10">
    <property type="entry name" value="Ribonuclease Inhibitor"/>
    <property type="match status" value="1"/>
</dbReference>
<proteinExistence type="inferred from homology"/>
<feature type="region of interest" description="Disordered" evidence="11">
    <location>
        <begin position="348"/>
        <end position="385"/>
    </location>
</feature>
<evidence type="ECO:0000256" key="2">
    <source>
        <dbReference type="ARBA" id="ARBA00008684"/>
    </source>
</evidence>
<feature type="compositionally biased region" description="Pro residues" evidence="11">
    <location>
        <begin position="364"/>
        <end position="378"/>
    </location>
</feature>
<evidence type="ECO:0000256" key="9">
    <source>
        <dbReference type="ARBA" id="ARBA00023170"/>
    </source>
</evidence>
<keyword evidence="9" id="KW-0675">Receptor</keyword>
<dbReference type="Pfam" id="PF00560">
    <property type="entry name" value="LRR_1"/>
    <property type="match status" value="2"/>
</dbReference>
<evidence type="ECO:0000256" key="12">
    <source>
        <dbReference type="SAM" id="Phobius"/>
    </source>
</evidence>
<evidence type="ECO:0000256" key="5">
    <source>
        <dbReference type="ARBA" id="ARBA00022729"/>
    </source>
</evidence>
<evidence type="ECO:0000256" key="10">
    <source>
        <dbReference type="ARBA" id="ARBA00023180"/>
    </source>
</evidence>
<dbReference type="InterPro" id="IPR011009">
    <property type="entry name" value="Kinase-like_dom_sf"/>
</dbReference>
<feature type="domain" description="Protein kinase" evidence="14">
    <location>
        <begin position="414"/>
        <end position="723"/>
    </location>
</feature>
<dbReference type="Pfam" id="PF13855">
    <property type="entry name" value="LRR_8"/>
    <property type="match status" value="1"/>
</dbReference>
<evidence type="ECO:0000256" key="7">
    <source>
        <dbReference type="ARBA" id="ARBA00022989"/>
    </source>
</evidence>
<keyword evidence="8 12" id="KW-0472">Membrane</keyword>
<dbReference type="EMBL" id="LR031577">
    <property type="protein sequence ID" value="VDD20661.1"/>
    <property type="molecule type" value="Genomic_DNA"/>
</dbReference>
<dbReference type="InterPro" id="IPR000719">
    <property type="entry name" value="Prot_kinase_dom"/>
</dbReference>
<dbReference type="FunFam" id="1.10.510.10:FF:000479">
    <property type="entry name" value="Leucine-rich repeat receptor-like protein kinase"/>
    <property type="match status" value="1"/>
</dbReference>
<evidence type="ECO:0000256" key="11">
    <source>
        <dbReference type="SAM" id="MobiDB-lite"/>
    </source>
</evidence>
<dbReference type="InterPro" id="IPR046959">
    <property type="entry name" value="PRK1-6/SRF4-like"/>
</dbReference>
<feature type="signal peptide" evidence="13">
    <location>
        <begin position="1"/>
        <end position="25"/>
    </location>
</feature>
<dbReference type="SUPFAM" id="SSF56112">
    <property type="entry name" value="Protein kinase-like (PK-like)"/>
    <property type="match status" value="1"/>
</dbReference>
<dbReference type="PANTHER" id="PTHR48007">
    <property type="entry name" value="LEUCINE-RICH REPEAT RECEPTOR-LIKE PROTEIN KINASE PXC1"/>
    <property type="match status" value="1"/>
</dbReference>
<evidence type="ECO:0000256" key="3">
    <source>
        <dbReference type="ARBA" id="ARBA00022614"/>
    </source>
</evidence>
<keyword evidence="6" id="KW-0677">Repeat</keyword>
<dbReference type="AlphaFoldDB" id="A0A3P6DBR7"/>
<dbReference type="PROSITE" id="PS00108">
    <property type="entry name" value="PROTEIN_KINASE_ST"/>
    <property type="match status" value="1"/>
</dbReference>
<dbReference type="SMART" id="SM00220">
    <property type="entry name" value="S_TKc"/>
    <property type="match status" value="1"/>
</dbReference>
<evidence type="ECO:0000259" key="14">
    <source>
        <dbReference type="PROSITE" id="PS50011"/>
    </source>
</evidence>
<comment type="subcellular location">
    <subcellularLocation>
        <location evidence="1">Membrane</location>
        <topology evidence="1">Single-pass membrane protein</topology>
    </subcellularLocation>
</comment>
<feature type="transmembrane region" description="Helical" evidence="12">
    <location>
        <begin position="293"/>
        <end position="317"/>
    </location>
</feature>
<dbReference type="GO" id="GO:0004672">
    <property type="term" value="F:protein kinase activity"/>
    <property type="evidence" value="ECO:0007669"/>
    <property type="project" value="InterPro"/>
</dbReference>
<dbReference type="PROSITE" id="PS50011">
    <property type="entry name" value="PROTEIN_KINASE_DOM"/>
    <property type="match status" value="1"/>
</dbReference>
<dbReference type="InterPro" id="IPR001245">
    <property type="entry name" value="Ser-Thr/Tyr_kinase_cat_dom"/>
</dbReference>
<keyword evidence="3" id="KW-0433">Leucine-rich repeat</keyword>
<comment type="similarity">
    <text evidence="2">Belongs to the protein kinase superfamily. Ser/Thr protein kinase family.</text>
</comment>
<evidence type="ECO:0000256" key="8">
    <source>
        <dbReference type="ARBA" id="ARBA00023136"/>
    </source>
</evidence>
<reference evidence="15" key="1">
    <citation type="submission" date="2018-11" db="EMBL/GenBank/DDBJ databases">
        <authorList>
            <consortium name="Genoscope - CEA"/>
            <person name="William W."/>
        </authorList>
    </citation>
    <scope>NUCLEOTIDE SEQUENCE</scope>
</reference>